<comment type="caution">
    <text evidence="2">The sequence shown here is derived from an EMBL/GenBank/DDBJ whole genome shotgun (WGS) entry which is preliminary data.</text>
</comment>
<dbReference type="Proteomes" id="UP001054945">
    <property type="component" value="Unassembled WGS sequence"/>
</dbReference>
<keyword evidence="3" id="KW-1185">Reference proteome</keyword>
<proteinExistence type="predicted"/>
<dbReference type="AlphaFoldDB" id="A0AAV4V4U7"/>
<protein>
    <submittedName>
        <fullName evidence="2">Uncharacterized protein</fullName>
    </submittedName>
</protein>
<evidence type="ECO:0000313" key="2">
    <source>
        <dbReference type="EMBL" id="GIY65038.1"/>
    </source>
</evidence>
<reference evidence="2 3" key="1">
    <citation type="submission" date="2021-06" db="EMBL/GenBank/DDBJ databases">
        <title>Caerostris extrusa draft genome.</title>
        <authorList>
            <person name="Kono N."/>
            <person name="Arakawa K."/>
        </authorList>
    </citation>
    <scope>NUCLEOTIDE SEQUENCE [LARGE SCALE GENOMIC DNA]</scope>
</reference>
<evidence type="ECO:0000256" key="1">
    <source>
        <dbReference type="SAM" id="MobiDB-lite"/>
    </source>
</evidence>
<evidence type="ECO:0000313" key="3">
    <source>
        <dbReference type="Proteomes" id="UP001054945"/>
    </source>
</evidence>
<organism evidence="2 3">
    <name type="scientific">Caerostris extrusa</name>
    <name type="common">Bark spider</name>
    <name type="synonym">Caerostris bankana</name>
    <dbReference type="NCBI Taxonomy" id="172846"/>
    <lineage>
        <taxon>Eukaryota</taxon>
        <taxon>Metazoa</taxon>
        <taxon>Ecdysozoa</taxon>
        <taxon>Arthropoda</taxon>
        <taxon>Chelicerata</taxon>
        <taxon>Arachnida</taxon>
        <taxon>Araneae</taxon>
        <taxon>Araneomorphae</taxon>
        <taxon>Entelegynae</taxon>
        <taxon>Araneoidea</taxon>
        <taxon>Araneidae</taxon>
        <taxon>Caerostris</taxon>
    </lineage>
</organism>
<gene>
    <name evidence="2" type="ORF">CEXT_424631</name>
</gene>
<accession>A0AAV4V4U7</accession>
<feature type="region of interest" description="Disordered" evidence="1">
    <location>
        <begin position="41"/>
        <end position="75"/>
    </location>
</feature>
<name>A0AAV4V4U7_CAEEX</name>
<sequence length="75" mass="8293">MVLTSVKTAFSFNSLCSIVLRTYDTDIDFVINKKSFTVATPNMPPDGASDVHKSKASRKVNRKGEGDQPRIWSTS</sequence>
<dbReference type="EMBL" id="BPLR01013954">
    <property type="protein sequence ID" value="GIY65038.1"/>
    <property type="molecule type" value="Genomic_DNA"/>
</dbReference>